<proteinExistence type="predicted"/>
<reference evidence="1 2" key="1">
    <citation type="journal article" date="2011" name="Microb. Cell Fact.">
        <title>Genomic analysis reveals Lactobacillus sanfranciscensis as stable element in traditional sourdoughs.</title>
        <authorList>
            <person name="Vogel R.F."/>
            <person name="Pavlovic M."/>
            <person name="Ehrmann M.A."/>
            <person name="Wiezer A."/>
            <person name="Liesegang H."/>
            <person name="Offschanka S."/>
            <person name="Voget S."/>
            <person name="Angelov A."/>
            <person name="Bocker G."/>
            <person name="Liebl W."/>
        </authorList>
    </citation>
    <scope>NUCLEOTIDE SEQUENCE [LARGE SCALE GENOMIC DNA]</scope>
    <source>
        <strain evidence="2">TMW 1.1304</strain>
    </source>
</reference>
<dbReference type="KEGG" id="lsn:LSA_2p00160"/>
<dbReference type="EMBL" id="CP002462">
    <property type="protein sequence ID" value="AEN99720.1"/>
    <property type="molecule type" value="Genomic_DNA"/>
</dbReference>
<protein>
    <submittedName>
        <fullName evidence="1">Uncharacterized protein</fullName>
    </submittedName>
</protein>
<geneLocation type="plasmid" evidence="1 2">
    <name>pLS1</name>
</geneLocation>
<keyword evidence="1" id="KW-0614">Plasmid</keyword>
<dbReference type="Proteomes" id="UP000001285">
    <property type="component" value="Plasmid pLS1"/>
</dbReference>
<evidence type="ECO:0000313" key="2">
    <source>
        <dbReference type="Proteomes" id="UP000001285"/>
    </source>
</evidence>
<evidence type="ECO:0000313" key="1">
    <source>
        <dbReference type="EMBL" id="AEN99720.1"/>
    </source>
</evidence>
<accession>G2KWS3</accession>
<organism evidence="1 2">
    <name type="scientific">Fructilactobacillus sanfranciscensis (strain TMW 1.1304)</name>
    <name type="common">Lactobacillus sanfranciscensis</name>
    <dbReference type="NCBI Taxonomy" id="714313"/>
    <lineage>
        <taxon>Bacteria</taxon>
        <taxon>Bacillati</taxon>
        <taxon>Bacillota</taxon>
        <taxon>Bacilli</taxon>
        <taxon>Lactobacillales</taxon>
        <taxon>Lactobacillaceae</taxon>
        <taxon>Fructilactobacillus</taxon>
    </lineage>
</organism>
<dbReference type="HOGENOM" id="CLU_3272082_0_0_9"/>
<sequence length="41" mass="4707">MKIFMNNRILLKISPSSNFCKPLQSLVTSIKQDNLVVQIMI</sequence>
<keyword evidence="2" id="KW-1185">Reference proteome</keyword>
<name>G2KWS3_FRUST</name>
<dbReference type="AlphaFoldDB" id="G2KWS3"/>
<gene>
    <name evidence="1" type="ordered locus">LSA_2p00160</name>
</gene>